<dbReference type="Pfam" id="PF02852">
    <property type="entry name" value="Pyr_redox_dim"/>
    <property type="match status" value="1"/>
</dbReference>
<dbReference type="InterPro" id="IPR006258">
    <property type="entry name" value="Lipoamide_DH"/>
</dbReference>
<evidence type="ECO:0000259" key="12">
    <source>
        <dbReference type="Pfam" id="PF02852"/>
    </source>
</evidence>
<name>A0ABU0MST3_9PROT</name>
<dbReference type="Gene3D" id="3.50.50.60">
    <property type="entry name" value="FAD/NAD(P)-binding domain"/>
    <property type="match status" value="2"/>
</dbReference>
<dbReference type="EC" id="1.8.1.4" evidence="2 11"/>
<comment type="cofactor">
    <cofactor evidence="11">
        <name>FAD</name>
        <dbReference type="ChEBI" id="CHEBI:57692"/>
    </cofactor>
    <text evidence="11">Binds 1 FAD per subunit.</text>
</comment>
<keyword evidence="9 11" id="KW-0676">Redox-active center</keyword>
<proteinExistence type="inferred from homology"/>
<dbReference type="PRINTS" id="PR00411">
    <property type="entry name" value="PNDRDTASEI"/>
</dbReference>
<comment type="catalytic activity">
    <reaction evidence="10 11">
        <text>N(6)-[(R)-dihydrolipoyl]-L-lysyl-[protein] + NAD(+) = N(6)-[(R)-lipoyl]-L-lysyl-[protein] + NADH + H(+)</text>
        <dbReference type="Rhea" id="RHEA:15045"/>
        <dbReference type="Rhea" id="RHEA-COMP:10474"/>
        <dbReference type="Rhea" id="RHEA-COMP:10475"/>
        <dbReference type="ChEBI" id="CHEBI:15378"/>
        <dbReference type="ChEBI" id="CHEBI:57540"/>
        <dbReference type="ChEBI" id="CHEBI:57945"/>
        <dbReference type="ChEBI" id="CHEBI:83099"/>
        <dbReference type="ChEBI" id="CHEBI:83100"/>
        <dbReference type="EC" id="1.8.1.4"/>
    </reaction>
</comment>
<dbReference type="PANTHER" id="PTHR22912">
    <property type="entry name" value="DISULFIDE OXIDOREDUCTASE"/>
    <property type="match status" value="1"/>
</dbReference>
<dbReference type="InterPro" id="IPR023753">
    <property type="entry name" value="FAD/NAD-binding_dom"/>
</dbReference>
<evidence type="ECO:0000313" key="14">
    <source>
        <dbReference type="EMBL" id="MDQ0536481.1"/>
    </source>
</evidence>
<keyword evidence="8" id="KW-1015">Disulfide bond</keyword>
<evidence type="ECO:0000256" key="9">
    <source>
        <dbReference type="ARBA" id="ARBA00023284"/>
    </source>
</evidence>
<sequence length="478" mass="50048">MSAPGMKTVTAKVLVVGGGPGGYVAAIRAGQLGLDTVLVEADRLGGTCLIRGCIPSKALIHVAARFEAMAQSVGDGRFGIALDTPPHLDLAAAMRWKDGIVDRLSGGVAALLRKAKVRLLRGWAVFSDAKTCTVQGSDGPLTVKAEHVILATGSEPVPLPALPFGGPVLSSTEALSLERLPRRLAVVGGGYIGLELGSAFARMGSAVTVVEAQPRLLPLYDAALTAPVRRWFERSGVAVHLGARALGLETDGEKHLMVVRAADGGTVRVPADAVLSTTGRRPRLDGWGFETMGVDRQGAFVAVDDQCRTSMRNVWAIGDLVGEPMLAHKASAQGEMVAEIIAGHRRRFAPAAIPAVCFTEPEIVSVGLSPDEAAAQGIDAIVDQFPFAANGRALTLDGGRMDVGESGFVRLVARRDDRRLLGIQAVGAHVSELSGEFALALEMGAELEDVAGTIHAHPTLGESFHETALRLLGRPLHI</sequence>
<keyword evidence="6 11" id="KW-0560">Oxidoreductase</keyword>
<evidence type="ECO:0000256" key="5">
    <source>
        <dbReference type="ARBA" id="ARBA00022827"/>
    </source>
</evidence>
<keyword evidence="15" id="KW-1185">Reference proteome</keyword>
<keyword evidence="7 11" id="KW-0520">NAD</keyword>
<dbReference type="SUPFAM" id="SSF51905">
    <property type="entry name" value="FAD/NAD(P)-binding domain"/>
    <property type="match status" value="1"/>
</dbReference>
<dbReference type="InterPro" id="IPR004099">
    <property type="entry name" value="Pyr_nucl-diS_OxRdtase_dimer"/>
</dbReference>
<dbReference type="PROSITE" id="PS00076">
    <property type="entry name" value="PYRIDINE_REDOX_1"/>
    <property type="match status" value="1"/>
</dbReference>
<feature type="domain" description="Pyridine nucleotide-disulphide oxidoreductase dimerisation" evidence="12">
    <location>
        <begin position="353"/>
        <end position="467"/>
    </location>
</feature>
<comment type="miscellaneous">
    <text evidence="11">The active site is a redox-active disulfide bond.</text>
</comment>
<gene>
    <name evidence="14" type="ORF">QO018_005378</name>
</gene>
<keyword evidence="4 11" id="KW-0285">Flavoprotein</keyword>
<dbReference type="InterPro" id="IPR036188">
    <property type="entry name" value="FAD/NAD-bd_sf"/>
</dbReference>
<dbReference type="PIRSF" id="PIRSF000350">
    <property type="entry name" value="Mercury_reductase_MerA"/>
    <property type="match status" value="1"/>
</dbReference>
<evidence type="ECO:0000256" key="10">
    <source>
        <dbReference type="ARBA" id="ARBA00049187"/>
    </source>
</evidence>
<dbReference type="RefSeq" id="WP_246513613.1">
    <property type="nucleotide sequence ID" value="NZ_JAGINO010000027.1"/>
</dbReference>
<evidence type="ECO:0000313" key="15">
    <source>
        <dbReference type="Proteomes" id="UP001244552"/>
    </source>
</evidence>
<keyword evidence="5 11" id="KW-0274">FAD</keyword>
<evidence type="ECO:0000256" key="1">
    <source>
        <dbReference type="ARBA" id="ARBA00007532"/>
    </source>
</evidence>
<evidence type="ECO:0000256" key="7">
    <source>
        <dbReference type="ARBA" id="ARBA00023027"/>
    </source>
</evidence>
<dbReference type="InterPro" id="IPR001100">
    <property type="entry name" value="Pyr_nuc-diS_OxRdtase"/>
</dbReference>
<dbReference type="Pfam" id="PF07992">
    <property type="entry name" value="Pyr_redox_2"/>
    <property type="match status" value="1"/>
</dbReference>
<accession>A0ABU0MST3</accession>
<dbReference type="PANTHER" id="PTHR22912:SF160">
    <property type="entry name" value="DIHYDROLIPOYL DEHYDROGENASE"/>
    <property type="match status" value="1"/>
</dbReference>
<dbReference type="Gene3D" id="3.30.390.30">
    <property type="match status" value="1"/>
</dbReference>
<protein>
    <recommendedName>
        <fullName evidence="3 11">Dihydrolipoyl dehydrogenase</fullName>
        <ecNumber evidence="2 11">1.8.1.4</ecNumber>
    </recommendedName>
</protein>
<feature type="domain" description="FAD/NAD(P)-binding" evidence="13">
    <location>
        <begin position="12"/>
        <end position="334"/>
    </location>
</feature>
<dbReference type="PRINTS" id="PR00368">
    <property type="entry name" value="FADPNR"/>
</dbReference>
<reference evidence="14 15" key="1">
    <citation type="submission" date="2023-07" db="EMBL/GenBank/DDBJ databases">
        <title>Genomic Encyclopedia of Type Strains, Phase IV (KMG-IV): sequencing the most valuable type-strain genomes for metagenomic binning, comparative biology and taxonomic classification.</title>
        <authorList>
            <person name="Goeker M."/>
        </authorList>
    </citation>
    <scope>NUCLEOTIDE SEQUENCE [LARGE SCALE GENOMIC DNA]</scope>
    <source>
        <strain evidence="14 15">DSM 19922</strain>
    </source>
</reference>
<dbReference type="InterPro" id="IPR016156">
    <property type="entry name" value="FAD/NAD-linked_Rdtase_dimer_sf"/>
</dbReference>
<comment type="similarity">
    <text evidence="1 11">Belongs to the class-I pyridine nucleotide-disulfide oxidoreductase family.</text>
</comment>
<comment type="caution">
    <text evidence="14">The sequence shown here is derived from an EMBL/GenBank/DDBJ whole genome shotgun (WGS) entry which is preliminary data.</text>
</comment>
<evidence type="ECO:0000259" key="13">
    <source>
        <dbReference type="Pfam" id="PF07992"/>
    </source>
</evidence>
<evidence type="ECO:0000256" key="6">
    <source>
        <dbReference type="ARBA" id="ARBA00023002"/>
    </source>
</evidence>
<dbReference type="NCBIfam" id="TIGR01350">
    <property type="entry name" value="lipoamide_DH"/>
    <property type="match status" value="1"/>
</dbReference>
<dbReference type="SUPFAM" id="SSF55424">
    <property type="entry name" value="FAD/NAD-linked reductases, dimerisation (C-terminal) domain"/>
    <property type="match status" value="1"/>
</dbReference>
<dbReference type="InterPro" id="IPR050151">
    <property type="entry name" value="Class-I_Pyr_Nuc-Dis_Oxidored"/>
</dbReference>
<evidence type="ECO:0000256" key="11">
    <source>
        <dbReference type="RuleBase" id="RU003692"/>
    </source>
</evidence>
<dbReference type="Proteomes" id="UP001244552">
    <property type="component" value="Unassembled WGS sequence"/>
</dbReference>
<organism evidence="14 15">
    <name type="scientific">Azospirillum picis</name>
    <dbReference type="NCBI Taxonomy" id="488438"/>
    <lineage>
        <taxon>Bacteria</taxon>
        <taxon>Pseudomonadati</taxon>
        <taxon>Pseudomonadota</taxon>
        <taxon>Alphaproteobacteria</taxon>
        <taxon>Rhodospirillales</taxon>
        <taxon>Azospirillaceae</taxon>
        <taxon>Azospirillum</taxon>
    </lineage>
</organism>
<dbReference type="EMBL" id="JAUSVU010000027">
    <property type="protein sequence ID" value="MDQ0536481.1"/>
    <property type="molecule type" value="Genomic_DNA"/>
</dbReference>
<evidence type="ECO:0000256" key="3">
    <source>
        <dbReference type="ARBA" id="ARBA00016961"/>
    </source>
</evidence>
<dbReference type="GO" id="GO:0004148">
    <property type="term" value="F:dihydrolipoyl dehydrogenase (NADH) activity"/>
    <property type="evidence" value="ECO:0007669"/>
    <property type="project" value="UniProtKB-EC"/>
</dbReference>
<evidence type="ECO:0000256" key="2">
    <source>
        <dbReference type="ARBA" id="ARBA00012608"/>
    </source>
</evidence>
<evidence type="ECO:0000256" key="8">
    <source>
        <dbReference type="ARBA" id="ARBA00023157"/>
    </source>
</evidence>
<dbReference type="InterPro" id="IPR012999">
    <property type="entry name" value="Pyr_OxRdtase_I_AS"/>
</dbReference>
<evidence type="ECO:0000256" key="4">
    <source>
        <dbReference type="ARBA" id="ARBA00022630"/>
    </source>
</evidence>